<dbReference type="Proteomes" id="UP000004641">
    <property type="component" value="Unassembled WGS sequence"/>
</dbReference>
<name>A0A0H3PN76_ECO5C</name>
<comment type="caution">
    <text evidence="1">The sequence shown here is derived from an EMBL/GenBank/DDBJ whole genome shotgun (WGS) entry which is preliminary data.</text>
</comment>
<dbReference type="BioCyc" id="ECOL478008-HMP:G76-484761-MONOMER"/>
<evidence type="ECO:0000313" key="1">
    <source>
        <dbReference type="EMBL" id="EDU91031.1"/>
    </source>
</evidence>
<organism evidence="1 2">
    <name type="scientific">Escherichia coli O157:H7 (strain EC869)</name>
    <dbReference type="NCBI Taxonomy" id="478008"/>
    <lineage>
        <taxon>Bacteria</taxon>
        <taxon>Pseudomonadati</taxon>
        <taxon>Pseudomonadota</taxon>
        <taxon>Gammaproteobacteria</taxon>
        <taxon>Enterobacterales</taxon>
        <taxon>Enterobacteriaceae</taxon>
        <taxon>Escherichia</taxon>
    </lineage>
</organism>
<evidence type="ECO:0000313" key="2">
    <source>
        <dbReference type="Proteomes" id="UP000004641"/>
    </source>
</evidence>
<sequence length="38" mass="4459">MRQTLPVFKDEYKNSRSTSHFANLFPEKSHISVTLFSD</sequence>
<reference evidence="1 2" key="1">
    <citation type="journal article" date="2011" name="Appl. Environ. Microbiol.">
        <title>Genome signatures of Escherichia coli O157:H7 isolates from the bovine host reservoir.</title>
        <authorList>
            <person name="Eppinger M."/>
            <person name="Mammel M.K."/>
            <person name="Leclerc J.E."/>
            <person name="Ravel J."/>
            <person name="Cebula T.A."/>
        </authorList>
    </citation>
    <scope>NUCLEOTIDE SEQUENCE [LARGE SCALE GENOMIC DNA]</scope>
    <source>
        <strain evidence="1 2">EC869</strain>
    </source>
</reference>
<dbReference type="EMBL" id="ABHU01000008">
    <property type="protein sequence ID" value="EDU91031.1"/>
    <property type="molecule type" value="Genomic_DNA"/>
</dbReference>
<proteinExistence type="predicted"/>
<dbReference type="AlphaFoldDB" id="A0A0H3PN76"/>
<accession>A0A0H3PN76</accession>
<protein>
    <submittedName>
        <fullName evidence="1">Uncharacterized protein</fullName>
    </submittedName>
</protein>
<gene>
    <name evidence="1" type="ORF">ECH7EC869_3113</name>
</gene>